<dbReference type="Proteomes" id="UP001280581">
    <property type="component" value="Unassembled WGS sequence"/>
</dbReference>
<sequence length="180" mass="20146">MPYAYPRRGVALSPQALALKRLNADSSPLLRLPGELRNRIYNLVLTSDTPLRLRVVDPPSITYTFVTLATPVLRLVDDKKHMLALLSVCRQLQEEAYMVVFKSNVFEVVDKKGSHRSKRYFGFPLQAVLQFFGLALYVLLNPSQLDIAFPVVLFDPFASITIACAFDSLKISALALNSES</sequence>
<feature type="transmembrane region" description="Helical" evidence="1">
    <location>
        <begin position="120"/>
        <end position="141"/>
    </location>
</feature>
<dbReference type="PANTHER" id="PTHR42085">
    <property type="entry name" value="F-BOX DOMAIN-CONTAINING PROTEIN"/>
    <property type="match status" value="1"/>
</dbReference>
<organism evidence="2 3">
    <name type="scientific">Pseudopithomyces chartarum</name>
    <dbReference type="NCBI Taxonomy" id="1892770"/>
    <lineage>
        <taxon>Eukaryota</taxon>
        <taxon>Fungi</taxon>
        <taxon>Dikarya</taxon>
        <taxon>Ascomycota</taxon>
        <taxon>Pezizomycotina</taxon>
        <taxon>Dothideomycetes</taxon>
        <taxon>Pleosporomycetidae</taxon>
        <taxon>Pleosporales</taxon>
        <taxon>Massarineae</taxon>
        <taxon>Didymosphaeriaceae</taxon>
        <taxon>Pseudopithomyces</taxon>
    </lineage>
</organism>
<accession>A0AAN6M9Z5</accession>
<proteinExistence type="predicted"/>
<dbReference type="InterPro" id="IPR038883">
    <property type="entry name" value="AN11006-like"/>
</dbReference>
<keyword evidence="1" id="KW-0812">Transmembrane</keyword>
<evidence type="ECO:0000313" key="3">
    <source>
        <dbReference type="Proteomes" id="UP001280581"/>
    </source>
</evidence>
<reference evidence="2 3" key="1">
    <citation type="submission" date="2021-02" db="EMBL/GenBank/DDBJ databases">
        <title>Genome assembly of Pseudopithomyces chartarum.</title>
        <authorList>
            <person name="Jauregui R."/>
            <person name="Singh J."/>
            <person name="Voisey C."/>
        </authorList>
    </citation>
    <scope>NUCLEOTIDE SEQUENCE [LARGE SCALE GENOMIC DNA]</scope>
    <source>
        <strain evidence="2 3">AGR01</strain>
    </source>
</reference>
<dbReference type="AlphaFoldDB" id="A0AAN6M9Z5"/>
<keyword evidence="1" id="KW-1133">Transmembrane helix</keyword>
<gene>
    <name evidence="2" type="ORF">GRF29_1g3471870</name>
</gene>
<dbReference type="EMBL" id="WVTA01000001">
    <property type="protein sequence ID" value="KAK3217559.1"/>
    <property type="molecule type" value="Genomic_DNA"/>
</dbReference>
<protein>
    <submittedName>
        <fullName evidence="2">Uncharacterized protein</fullName>
    </submittedName>
</protein>
<keyword evidence="3" id="KW-1185">Reference proteome</keyword>
<comment type="caution">
    <text evidence="2">The sequence shown here is derived from an EMBL/GenBank/DDBJ whole genome shotgun (WGS) entry which is preliminary data.</text>
</comment>
<name>A0AAN6M9Z5_9PLEO</name>
<keyword evidence="1" id="KW-0472">Membrane</keyword>
<dbReference type="PANTHER" id="PTHR42085:SF1">
    <property type="entry name" value="F-BOX DOMAIN-CONTAINING PROTEIN"/>
    <property type="match status" value="1"/>
</dbReference>
<evidence type="ECO:0000313" key="2">
    <source>
        <dbReference type="EMBL" id="KAK3217559.1"/>
    </source>
</evidence>
<evidence type="ECO:0000256" key="1">
    <source>
        <dbReference type="SAM" id="Phobius"/>
    </source>
</evidence>